<reference evidence="3" key="1">
    <citation type="submission" date="2016-10" db="EMBL/GenBank/DDBJ databases">
        <authorList>
            <person name="Varghese N."/>
            <person name="Submissions S."/>
        </authorList>
    </citation>
    <scope>NUCLEOTIDE SEQUENCE [LARGE SCALE GENOMIC DNA]</scope>
    <source>
        <strain evidence="3">DSM 17908</strain>
    </source>
</reference>
<dbReference type="EMBL" id="FORG01000019">
    <property type="protein sequence ID" value="SFJ89187.1"/>
    <property type="molecule type" value="Genomic_DNA"/>
</dbReference>
<dbReference type="STRING" id="351675.SAMN05421680_11915"/>
<accession>A0A1I3V4V1</accession>
<evidence type="ECO:0000313" key="1">
    <source>
        <dbReference type="EMBL" id="PHM37593.1"/>
    </source>
</evidence>
<dbReference type="RefSeq" id="WP_092512740.1">
    <property type="nucleotide sequence ID" value="NZ_CAWNQB010000013.1"/>
</dbReference>
<gene>
    <name evidence="2" type="ORF">SAMN05421680_11915</name>
    <name evidence="1" type="ORF">Xmau_03810</name>
</gene>
<reference evidence="1 4" key="3">
    <citation type="journal article" date="2017" name="Nat. Microbiol.">
        <title>Natural product diversity associated with the nematode symbionts Photorhabdus and Xenorhabdus.</title>
        <authorList>
            <person name="Tobias N.J."/>
            <person name="Wolff H."/>
            <person name="Djahanschiri B."/>
            <person name="Grundmann F."/>
            <person name="Kronenwerth M."/>
            <person name="Shi Y.M."/>
            <person name="Simonyi S."/>
            <person name="Grun P."/>
            <person name="Shapiro-Ilan D."/>
            <person name="Pidot S.J."/>
            <person name="Stinear T.P."/>
            <person name="Ebersberger I."/>
            <person name="Bode H.B."/>
        </authorList>
    </citation>
    <scope>NUCLEOTIDE SEQUENCE [LARGE SCALE GENOMIC DNA]</scope>
    <source>
        <strain evidence="1 4">DSM 17908</strain>
    </source>
</reference>
<sequence>MKNSKESLYLKELAYMREKAKSMAAEYPHLANFLNHPHDPDVERLMEGFSLLSSNVLSTVKDSYPEITHEMLGRIWPHTMRPVPPTTIIQFTPHQDIHQGAVDIPQGTPVIATEGEQALRFNTCLPSHIEPFIVLNKRIQKTSEYSDIVLTLRQTGNALPIWSGGSLHFFLGTDQNRAAQLSLWLDMHIEDFYLRTVEEELRLRDSYSSGWSENLQHTLLTTEDLFFAHLKQVTEYYCLPHVFSFITLDVKEQRDLLLNPDGSCELIFRLKGELPINDLGDAFQLGCVPAVHLEPMLSQPISLVPDNACFPLPLADTVRLFRTESIQTAKQPGEKTTQGNAPRGKSCYFQPIDQYQSKSDWLLNTGDPDNVYFQSLITDDLLGRLRNQIRFIGMDGNAANNLSPQTVCAHFSGYHIQAMQLDIGEITHTPMSVPAHLHARNITAVSPDFPPMVMGKSDWSLINLLNCPPFLLFDAESLRAFLRLYDCYSEHDRTLSRLMQRHINGIVSIEALSGNRLDYSKQGQGRPINGNYLNIYLDPACYDNDGVMYQFCRIIDQLLACFVVQNNFIMLRIYRQGGQDVLWQFKEQKGLRSEM</sequence>
<dbReference type="AlphaFoldDB" id="A0A1I3V4V1"/>
<evidence type="ECO:0000313" key="3">
    <source>
        <dbReference type="Proteomes" id="UP000198919"/>
    </source>
</evidence>
<organism evidence="2 3">
    <name type="scientific">Xenorhabdus mauleonii</name>
    <dbReference type="NCBI Taxonomy" id="351675"/>
    <lineage>
        <taxon>Bacteria</taxon>
        <taxon>Pseudomonadati</taxon>
        <taxon>Pseudomonadota</taxon>
        <taxon>Gammaproteobacteria</taxon>
        <taxon>Enterobacterales</taxon>
        <taxon>Morganellaceae</taxon>
        <taxon>Xenorhabdus</taxon>
    </lineage>
</organism>
<dbReference type="InterPro" id="IPR010272">
    <property type="entry name" value="T6SS_TssF"/>
</dbReference>
<dbReference type="OrthoDB" id="6437914at2"/>
<proteinExistence type="predicted"/>
<protein>
    <submittedName>
        <fullName evidence="2">Type VI secretion system protein ImpG</fullName>
    </submittedName>
    <submittedName>
        <fullName evidence="1">Type VI secretion system protein VasA</fullName>
    </submittedName>
</protein>
<dbReference type="Proteomes" id="UP000224607">
    <property type="component" value="Unassembled WGS sequence"/>
</dbReference>
<dbReference type="Pfam" id="PF05947">
    <property type="entry name" value="T6SS_TssF"/>
    <property type="match status" value="1"/>
</dbReference>
<keyword evidence="4" id="KW-1185">Reference proteome</keyword>
<dbReference type="PANTHER" id="PTHR35370:SF1">
    <property type="entry name" value="TYPE VI SECRETION SYSTEM COMPONENT TSSF1"/>
    <property type="match status" value="1"/>
</dbReference>
<reference evidence="2" key="2">
    <citation type="submission" date="2016-10" db="EMBL/GenBank/DDBJ databases">
        <authorList>
            <person name="de Groot N.N."/>
        </authorList>
    </citation>
    <scope>NUCLEOTIDE SEQUENCE [LARGE SCALE GENOMIC DNA]</scope>
    <source>
        <strain evidence="2">DSM 17908</strain>
    </source>
</reference>
<dbReference type="PANTHER" id="PTHR35370">
    <property type="entry name" value="CYTOPLASMIC PROTEIN-RELATED-RELATED"/>
    <property type="match status" value="1"/>
</dbReference>
<dbReference type="Proteomes" id="UP000198919">
    <property type="component" value="Unassembled WGS sequence"/>
</dbReference>
<name>A0A1I3V4V1_9GAMM</name>
<evidence type="ECO:0000313" key="4">
    <source>
        <dbReference type="Proteomes" id="UP000224607"/>
    </source>
</evidence>
<dbReference type="EMBL" id="NITY01000020">
    <property type="protein sequence ID" value="PHM37593.1"/>
    <property type="molecule type" value="Genomic_DNA"/>
</dbReference>
<evidence type="ECO:0000313" key="2">
    <source>
        <dbReference type="EMBL" id="SFJ89187.1"/>
    </source>
</evidence>